<dbReference type="Proteomes" id="UP000095283">
    <property type="component" value="Unplaced"/>
</dbReference>
<dbReference type="InterPro" id="IPR036388">
    <property type="entry name" value="WH-like_DNA-bd_sf"/>
</dbReference>
<keyword evidence="4" id="KW-0805">Transcription regulation</keyword>
<keyword evidence="2" id="KW-0217">Developmental protein</keyword>
<evidence type="ECO:0000256" key="5">
    <source>
        <dbReference type="ARBA" id="ARBA00023125"/>
    </source>
</evidence>
<feature type="domain" description="Paired" evidence="8">
    <location>
        <begin position="33"/>
        <end position="129"/>
    </location>
</feature>
<evidence type="ECO:0000256" key="2">
    <source>
        <dbReference type="ARBA" id="ARBA00022473"/>
    </source>
</evidence>
<dbReference type="PANTHER" id="PTHR45636">
    <property type="entry name" value="PAIRED BOX PROTEIN PAX-6-RELATED-RELATED"/>
    <property type="match status" value="1"/>
</dbReference>
<organism evidence="9 10">
    <name type="scientific">Heterorhabditis bacteriophora</name>
    <name type="common">Entomopathogenic nematode worm</name>
    <dbReference type="NCBI Taxonomy" id="37862"/>
    <lineage>
        <taxon>Eukaryota</taxon>
        <taxon>Metazoa</taxon>
        <taxon>Ecdysozoa</taxon>
        <taxon>Nematoda</taxon>
        <taxon>Chromadorea</taxon>
        <taxon>Rhabditida</taxon>
        <taxon>Rhabditina</taxon>
        <taxon>Rhabditomorpha</taxon>
        <taxon>Strongyloidea</taxon>
        <taxon>Heterorhabditidae</taxon>
        <taxon>Heterorhabditis</taxon>
    </lineage>
</organism>
<dbReference type="GO" id="GO:0000978">
    <property type="term" value="F:RNA polymerase II cis-regulatory region sequence-specific DNA binding"/>
    <property type="evidence" value="ECO:0007669"/>
    <property type="project" value="TreeGrafter"/>
</dbReference>
<evidence type="ECO:0000313" key="9">
    <source>
        <dbReference type="Proteomes" id="UP000095283"/>
    </source>
</evidence>
<dbReference type="Pfam" id="PF00292">
    <property type="entry name" value="PAX"/>
    <property type="match status" value="1"/>
</dbReference>
<dbReference type="GO" id="GO:0000981">
    <property type="term" value="F:DNA-binding transcription factor activity, RNA polymerase II-specific"/>
    <property type="evidence" value="ECO:0007669"/>
    <property type="project" value="TreeGrafter"/>
</dbReference>
<dbReference type="FunFam" id="1.10.10.10:FF:000003">
    <property type="entry name" value="Paired box protein Pax-6"/>
    <property type="match status" value="1"/>
</dbReference>
<dbReference type="InterPro" id="IPR009057">
    <property type="entry name" value="Homeodomain-like_sf"/>
</dbReference>
<keyword evidence="3" id="KW-0563">Paired box</keyword>
<evidence type="ECO:0000256" key="1">
    <source>
        <dbReference type="ARBA" id="ARBA00004123"/>
    </source>
</evidence>
<dbReference type="InterPro" id="IPR043565">
    <property type="entry name" value="PAX_fam"/>
</dbReference>
<evidence type="ECO:0000313" key="10">
    <source>
        <dbReference type="WBParaSite" id="Hba_18584"/>
    </source>
</evidence>
<evidence type="ECO:0000256" key="4">
    <source>
        <dbReference type="ARBA" id="ARBA00023015"/>
    </source>
</evidence>
<reference evidence="10" key="1">
    <citation type="submission" date="2016-11" db="UniProtKB">
        <authorList>
            <consortium name="WormBaseParasite"/>
        </authorList>
    </citation>
    <scope>IDENTIFICATION</scope>
</reference>
<dbReference type="PRINTS" id="PR00027">
    <property type="entry name" value="PAIREDBOX"/>
</dbReference>
<evidence type="ECO:0000256" key="3">
    <source>
        <dbReference type="ARBA" id="ARBA00022724"/>
    </source>
</evidence>
<dbReference type="Gene3D" id="1.10.10.10">
    <property type="entry name" value="Winged helix-like DNA-binding domain superfamily/Winged helix DNA-binding domain"/>
    <property type="match status" value="1"/>
</dbReference>
<dbReference type="SMART" id="SM00351">
    <property type="entry name" value="PAX"/>
    <property type="match status" value="1"/>
</dbReference>
<dbReference type="InterPro" id="IPR001523">
    <property type="entry name" value="Paired_dom"/>
</dbReference>
<keyword evidence="9" id="KW-1185">Reference proteome</keyword>
<keyword evidence="6" id="KW-0804">Transcription</keyword>
<evidence type="ECO:0000256" key="7">
    <source>
        <dbReference type="ARBA" id="ARBA00023242"/>
    </source>
</evidence>
<sequence>MNYWSAYEAPTWATTEYGQSFNFIVQTFDSSATLGEVNQLGGIFVNGRPLPMTMRMRIIEMAHRGIRPCDISRQLRISHGCVVEHIRLLKCRDPGLFAWEIRDKLVENGVCDRANVPSVSSISRILRNKTLC</sequence>
<name>A0A1I7XM59_HETBA</name>
<protein>
    <submittedName>
        <fullName evidence="10">Paired domain-containing protein</fullName>
    </submittedName>
</protein>
<dbReference type="AlphaFoldDB" id="A0A1I7XM59"/>
<dbReference type="PANTHER" id="PTHR45636:SF16">
    <property type="entry name" value="PAIRED BOX POX-MESO PROTEIN"/>
    <property type="match status" value="1"/>
</dbReference>
<dbReference type="PROSITE" id="PS51057">
    <property type="entry name" value="PAIRED_2"/>
    <property type="match status" value="1"/>
</dbReference>
<evidence type="ECO:0000256" key="6">
    <source>
        <dbReference type="ARBA" id="ARBA00023163"/>
    </source>
</evidence>
<keyword evidence="7" id="KW-0539">Nucleus</keyword>
<dbReference type="SUPFAM" id="SSF46689">
    <property type="entry name" value="Homeodomain-like"/>
    <property type="match status" value="1"/>
</dbReference>
<dbReference type="WBParaSite" id="Hba_18584">
    <property type="protein sequence ID" value="Hba_18584"/>
    <property type="gene ID" value="Hba_18584"/>
</dbReference>
<comment type="subcellular location">
    <subcellularLocation>
        <location evidence="1">Nucleus</location>
    </subcellularLocation>
</comment>
<dbReference type="GO" id="GO:0005634">
    <property type="term" value="C:nucleus"/>
    <property type="evidence" value="ECO:0007669"/>
    <property type="project" value="UniProtKB-SubCell"/>
</dbReference>
<evidence type="ECO:0000259" key="8">
    <source>
        <dbReference type="PROSITE" id="PS51057"/>
    </source>
</evidence>
<keyword evidence="5" id="KW-0238">DNA-binding</keyword>
<accession>A0A1I7XM59</accession>
<proteinExistence type="predicted"/>